<protein>
    <submittedName>
        <fullName evidence="1">RNA Binding Fox-1-like protein</fullName>
    </submittedName>
</protein>
<evidence type="ECO:0000313" key="2">
    <source>
        <dbReference type="Proteomes" id="UP000310200"/>
    </source>
</evidence>
<keyword evidence="2" id="KW-1185">Reference proteome</keyword>
<sequence length="196" mass="20180">MQLRTTGAALIGYRLPAMPWSWLGAAAPSAATAAAVAAAAVTPSPAAAPLVLAPRAAARRSVYYDPFLAAHAATQDPNYRLQAAAAAAAASPLLKTPLSTAQQATYAAAATYTAVAARAYGAAAAAAQPVAGYAAVAGQQYTEVATTGSRHTKWIVDSRAREPSKLYSAEHDQTQVDTIITVIYLPSSRSPTRRRA</sequence>
<dbReference type="Proteomes" id="UP000310200">
    <property type="component" value="Unassembled WGS sequence"/>
</dbReference>
<proteinExistence type="predicted"/>
<name>A0A4S2KSC6_9HYME</name>
<gene>
    <name evidence="1" type="ORF">DBV15_07749</name>
</gene>
<dbReference type="AlphaFoldDB" id="A0A4S2KSC6"/>
<dbReference type="EMBL" id="QBLH01001213">
    <property type="protein sequence ID" value="TGZ52660.1"/>
    <property type="molecule type" value="Genomic_DNA"/>
</dbReference>
<dbReference type="STRING" id="300112.A0A4S2KSC6"/>
<evidence type="ECO:0000313" key="1">
    <source>
        <dbReference type="EMBL" id="TGZ52660.1"/>
    </source>
</evidence>
<reference evidence="1 2" key="1">
    <citation type="journal article" date="2019" name="Philos. Trans. R. Soc. Lond., B, Biol. Sci.">
        <title>Ant behaviour and brain gene expression of defending hosts depend on the ecological success of the intruding social parasite.</title>
        <authorList>
            <person name="Kaur R."/>
            <person name="Stoldt M."/>
            <person name="Jongepier E."/>
            <person name="Feldmeyer B."/>
            <person name="Menzel F."/>
            <person name="Bornberg-Bauer E."/>
            <person name="Foitzik S."/>
        </authorList>
    </citation>
    <scope>NUCLEOTIDE SEQUENCE [LARGE SCALE GENOMIC DNA]</scope>
    <source>
        <tissue evidence="1">Whole body</tissue>
    </source>
</reference>
<accession>A0A4S2KSC6</accession>
<organism evidence="1 2">
    <name type="scientific">Temnothorax longispinosus</name>
    <dbReference type="NCBI Taxonomy" id="300112"/>
    <lineage>
        <taxon>Eukaryota</taxon>
        <taxon>Metazoa</taxon>
        <taxon>Ecdysozoa</taxon>
        <taxon>Arthropoda</taxon>
        <taxon>Hexapoda</taxon>
        <taxon>Insecta</taxon>
        <taxon>Pterygota</taxon>
        <taxon>Neoptera</taxon>
        <taxon>Endopterygota</taxon>
        <taxon>Hymenoptera</taxon>
        <taxon>Apocrita</taxon>
        <taxon>Aculeata</taxon>
        <taxon>Formicoidea</taxon>
        <taxon>Formicidae</taxon>
        <taxon>Myrmicinae</taxon>
        <taxon>Temnothorax</taxon>
    </lineage>
</organism>
<comment type="caution">
    <text evidence="1">The sequence shown here is derived from an EMBL/GenBank/DDBJ whole genome shotgun (WGS) entry which is preliminary data.</text>
</comment>